<dbReference type="CDD" id="cd18093">
    <property type="entry name" value="SpoU-like_TrmJ"/>
    <property type="match status" value="1"/>
</dbReference>
<keyword evidence="5" id="KW-0819">tRNA processing</keyword>
<evidence type="ECO:0000256" key="2">
    <source>
        <dbReference type="ARBA" id="ARBA00022603"/>
    </source>
</evidence>
<dbReference type="InterPro" id="IPR029028">
    <property type="entry name" value="Alpha/beta_knot_MTases"/>
</dbReference>
<evidence type="ECO:0000256" key="4">
    <source>
        <dbReference type="ARBA" id="ARBA00022691"/>
    </source>
</evidence>
<dbReference type="GO" id="GO:0008168">
    <property type="term" value="F:methyltransferase activity"/>
    <property type="evidence" value="ECO:0007669"/>
    <property type="project" value="UniProtKB-KW"/>
</dbReference>
<protein>
    <recommendedName>
        <fullName evidence="5">tRNA (cytidine/uridine-2'-O-)-methyltransferase TrmJ</fullName>
        <ecNumber evidence="5">2.1.1.200</ecNumber>
    </recommendedName>
    <alternativeName>
        <fullName evidence="5">tRNA (cytidine(32)/uridine(32)-2'-O)-methyltransferase</fullName>
    </alternativeName>
    <alternativeName>
        <fullName evidence="5">tRNA Cm32/Um32 methyltransferase</fullName>
    </alternativeName>
</protein>
<dbReference type="PANTHER" id="PTHR42786">
    <property type="entry name" value="TRNA/RRNA METHYLTRANSFERASE"/>
    <property type="match status" value="1"/>
</dbReference>
<keyword evidence="5" id="KW-0963">Cytoplasm</keyword>
<accession>A0ABP9E323</accession>
<dbReference type="EMBL" id="BAABJY010000002">
    <property type="protein sequence ID" value="GAA4866944.1"/>
    <property type="molecule type" value="Genomic_DNA"/>
</dbReference>
<organism evidence="7 8">
    <name type="scientific">Luteimonas vadosa</name>
    <dbReference type="NCBI Taxonomy" id="1165507"/>
    <lineage>
        <taxon>Bacteria</taxon>
        <taxon>Pseudomonadati</taxon>
        <taxon>Pseudomonadota</taxon>
        <taxon>Gammaproteobacteria</taxon>
        <taxon>Lysobacterales</taxon>
        <taxon>Lysobacteraceae</taxon>
        <taxon>Luteimonas</taxon>
    </lineage>
</organism>
<keyword evidence="3" id="KW-0808">Transferase</keyword>
<keyword evidence="2 5" id="KW-0489">Methyltransferase</keyword>
<comment type="subcellular location">
    <subcellularLocation>
        <location evidence="5">Cytoplasm</location>
    </subcellularLocation>
</comment>
<dbReference type="SUPFAM" id="SSF75217">
    <property type="entry name" value="alpha/beta knot"/>
    <property type="match status" value="1"/>
</dbReference>
<comment type="function">
    <text evidence="5">Catalyzes the formation of 2'O-methylated cytidine (Cm32) or 2'O-methylated uridine (Um32) at position 32 in tRNA.</text>
</comment>
<sequence>MAAAQFTIGTMDNDSDAIAGRIRIVLVGTQHPGNIGAAARAMKTMGLGRLVLVAPERFPHADAQAMAAGADDVVAGADRCDTLAEAIGDCRLVLGCTARSRRIALEELAPREAALRLKAAAATEQVALVFGRERTGLDNEELQLCHAAVHIQANPAYSSLNLAAAVQVLCYEVRLALLSEAPAPVAHAHRETQASHAQLEGFFSQLAETLEAIDFHKGRAPDSAMRKLRRIFMRSGLDAREVRLLRGVLADAQRMARLASQKPESG</sequence>
<gene>
    <name evidence="5" type="primary">trmJ</name>
    <name evidence="7" type="ORF">GCM10023332_19060</name>
</gene>
<dbReference type="Gene3D" id="3.40.1280.10">
    <property type="match status" value="1"/>
</dbReference>
<evidence type="ECO:0000256" key="3">
    <source>
        <dbReference type="ARBA" id="ARBA00022679"/>
    </source>
</evidence>
<dbReference type="NCBIfam" id="TIGR00050">
    <property type="entry name" value="rRNA_methyl_1"/>
    <property type="match status" value="1"/>
</dbReference>
<dbReference type="Gene3D" id="1.10.8.590">
    <property type="match status" value="1"/>
</dbReference>
<dbReference type="InterPro" id="IPR001537">
    <property type="entry name" value="SpoU_MeTrfase"/>
</dbReference>
<dbReference type="EC" id="2.1.1.200" evidence="5"/>
<name>A0ABP9E323_9GAMM</name>
<keyword evidence="4 5" id="KW-0949">S-adenosyl-L-methionine</keyword>
<proteinExistence type="inferred from homology"/>
<evidence type="ECO:0000313" key="7">
    <source>
        <dbReference type="EMBL" id="GAA4866944.1"/>
    </source>
</evidence>
<keyword evidence="8" id="KW-1185">Reference proteome</keyword>
<evidence type="ECO:0000259" key="6">
    <source>
        <dbReference type="Pfam" id="PF00588"/>
    </source>
</evidence>
<comment type="caution">
    <text evidence="7">The sequence shown here is derived from an EMBL/GenBank/DDBJ whole genome shotgun (WGS) entry which is preliminary data.</text>
</comment>
<evidence type="ECO:0000313" key="8">
    <source>
        <dbReference type="Proteomes" id="UP001501323"/>
    </source>
</evidence>
<dbReference type="Proteomes" id="UP001501323">
    <property type="component" value="Unassembled WGS sequence"/>
</dbReference>
<dbReference type="InterPro" id="IPR004384">
    <property type="entry name" value="RNA_MeTrfase_TrmJ/LasT"/>
</dbReference>
<evidence type="ECO:0000256" key="1">
    <source>
        <dbReference type="ARBA" id="ARBA00007228"/>
    </source>
</evidence>
<reference evidence="8" key="1">
    <citation type="journal article" date="2019" name="Int. J. Syst. Evol. Microbiol.">
        <title>The Global Catalogue of Microorganisms (GCM) 10K type strain sequencing project: providing services to taxonomists for standard genome sequencing and annotation.</title>
        <authorList>
            <consortium name="The Broad Institute Genomics Platform"/>
            <consortium name="The Broad Institute Genome Sequencing Center for Infectious Disease"/>
            <person name="Wu L."/>
            <person name="Ma J."/>
        </authorList>
    </citation>
    <scope>NUCLEOTIDE SEQUENCE [LARGE SCALE GENOMIC DNA]</scope>
    <source>
        <strain evidence="8">JCM 18392</strain>
    </source>
</reference>
<comment type="subunit">
    <text evidence="5">Homodimer.</text>
</comment>
<dbReference type="Pfam" id="PF00588">
    <property type="entry name" value="SpoU_methylase"/>
    <property type="match status" value="1"/>
</dbReference>
<evidence type="ECO:0000256" key="5">
    <source>
        <dbReference type="RuleBase" id="RU362024"/>
    </source>
</evidence>
<dbReference type="GO" id="GO:0032259">
    <property type="term" value="P:methylation"/>
    <property type="evidence" value="ECO:0007669"/>
    <property type="project" value="UniProtKB-KW"/>
</dbReference>
<comment type="similarity">
    <text evidence="1">Belongs to the class IV-like SAM-binding methyltransferase superfamily. RNA methyltransferase TrmH family.</text>
</comment>
<dbReference type="PANTHER" id="PTHR42786:SF2">
    <property type="entry name" value="TRNA (CYTIDINE_URIDINE-2'-O-)-METHYLTRANSFERASE TRMJ"/>
    <property type="match status" value="1"/>
</dbReference>
<comment type="catalytic activity">
    <reaction evidence="5">
        <text>uridine(32) in tRNA + S-adenosyl-L-methionine = 2'-O-methyluridine(32) in tRNA + S-adenosyl-L-homocysteine + H(+)</text>
        <dbReference type="Rhea" id="RHEA:42936"/>
        <dbReference type="Rhea" id="RHEA-COMP:10107"/>
        <dbReference type="Rhea" id="RHEA-COMP:10290"/>
        <dbReference type="ChEBI" id="CHEBI:15378"/>
        <dbReference type="ChEBI" id="CHEBI:57856"/>
        <dbReference type="ChEBI" id="CHEBI:59789"/>
        <dbReference type="ChEBI" id="CHEBI:65315"/>
        <dbReference type="ChEBI" id="CHEBI:74478"/>
        <dbReference type="EC" id="2.1.1.200"/>
    </reaction>
</comment>
<comment type="catalytic activity">
    <reaction evidence="5">
        <text>cytidine(32) in tRNA + S-adenosyl-L-methionine = 2'-O-methylcytidine(32) in tRNA + S-adenosyl-L-homocysteine + H(+)</text>
        <dbReference type="Rhea" id="RHEA:42932"/>
        <dbReference type="Rhea" id="RHEA-COMP:10288"/>
        <dbReference type="Rhea" id="RHEA-COMP:10289"/>
        <dbReference type="ChEBI" id="CHEBI:15378"/>
        <dbReference type="ChEBI" id="CHEBI:57856"/>
        <dbReference type="ChEBI" id="CHEBI:59789"/>
        <dbReference type="ChEBI" id="CHEBI:74495"/>
        <dbReference type="ChEBI" id="CHEBI:82748"/>
        <dbReference type="EC" id="2.1.1.200"/>
    </reaction>
</comment>
<dbReference type="InterPro" id="IPR029026">
    <property type="entry name" value="tRNA_m1G_MTases_N"/>
</dbReference>
<feature type="domain" description="tRNA/rRNA methyltransferase SpoU type" evidence="6">
    <location>
        <begin position="22"/>
        <end position="171"/>
    </location>
</feature>
<dbReference type="PIRSF" id="PIRSF004808">
    <property type="entry name" value="LasT"/>
    <property type="match status" value="1"/>
</dbReference>